<evidence type="ECO:0000313" key="8">
    <source>
        <dbReference type="Proteomes" id="UP000189627"/>
    </source>
</evidence>
<feature type="chain" id="PRO_5012708012" evidence="5">
    <location>
        <begin position="22"/>
        <end position="152"/>
    </location>
</feature>
<keyword evidence="1 4" id="KW-0349">Heme</keyword>
<dbReference type="OrthoDB" id="9757546at2"/>
<dbReference type="InterPro" id="IPR051459">
    <property type="entry name" value="Cytochrome_c-type_DH"/>
</dbReference>
<evidence type="ECO:0000256" key="2">
    <source>
        <dbReference type="ARBA" id="ARBA00022723"/>
    </source>
</evidence>
<keyword evidence="3 4" id="KW-0408">Iron</keyword>
<evidence type="ECO:0000256" key="4">
    <source>
        <dbReference type="PROSITE-ProRule" id="PRU00433"/>
    </source>
</evidence>
<dbReference type="Proteomes" id="UP000189627">
    <property type="component" value="Chromosome 2"/>
</dbReference>
<evidence type="ECO:0000259" key="6">
    <source>
        <dbReference type="PROSITE" id="PS51007"/>
    </source>
</evidence>
<dbReference type="Gene3D" id="1.10.760.10">
    <property type="entry name" value="Cytochrome c-like domain"/>
    <property type="match status" value="1"/>
</dbReference>
<evidence type="ECO:0000256" key="3">
    <source>
        <dbReference type="ARBA" id="ARBA00023004"/>
    </source>
</evidence>
<protein>
    <submittedName>
        <fullName evidence="7">Cytochrome C</fullName>
    </submittedName>
</protein>
<evidence type="ECO:0000313" key="7">
    <source>
        <dbReference type="EMBL" id="AQV96880.1"/>
    </source>
</evidence>
<dbReference type="PANTHER" id="PTHR35008">
    <property type="entry name" value="BLL4482 PROTEIN-RELATED"/>
    <property type="match status" value="1"/>
</dbReference>
<evidence type="ECO:0000256" key="1">
    <source>
        <dbReference type="ARBA" id="ARBA00022617"/>
    </source>
</evidence>
<dbReference type="InterPro" id="IPR036909">
    <property type="entry name" value="Cyt_c-like_dom_sf"/>
</dbReference>
<keyword evidence="5" id="KW-0732">Signal</keyword>
<dbReference type="GO" id="GO:0020037">
    <property type="term" value="F:heme binding"/>
    <property type="evidence" value="ECO:0007669"/>
    <property type="project" value="InterPro"/>
</dbReference>
<dbReference type="PANTHER" id="PTHR35008:SF4">
    <property type="entry name" value="BLL4482 PROTEIN"/>
    <property type="match status" value="1"/>
</dbReference>
<dbReference type="KEGG" id="cuh:BJN34_23750"/>
<organism evidence="7 8">
    <name type="scientific">Cupriavidus necator</name>
    <name type="common">Alcaligenes eutrophus</name>
    <name type="synonym">Ralstonia eutropha</name>
    <dbReference type="NCBI Taxonomy" id="106590"/>
    <lineage>
        <taxon>Bacteria</taxon>
        <taxon>Pseudomonadati</taxon>
        <taxon>Pseudomonadota</taxon>
        <taxon>Betaproteobacteria</taxon>
        <taxon>Burkholderiales</taxon>
        <taxon>Burkholderiaceae</taxon>
        <taxon>Cupriavidus</taxon>
    </lineage>
</organism>
<dbReference type="GO" id="GO:0009055">
    <property type="term" value="F:electron transfer activity"/>
    <property type="evidence" value="ECO:0007669"/>
    <property type="project" value="InterPro"/>
</dbReference>
<sequence>MKRLCFLAASAALLGTLPATAADLAAQGKDLFAANCAACHNTDASGIAGVAPPLANALRERLGSSAGQAYLANVLVHGLAGPIESQGQSFNGVMPPFAALPDASLLAVLAWLSTQNGQASPVISADMLAKARAERKTPGAVRKLREQPAEAR</sequence>
<feature type="domain" description="Cytochrome c" evidence="6">
    <location>
        <begin position="23"/>
        <end position="116"/>
    </location>
</feature>
<dbReference type="PROSITE" id="PS51007">
    <property type="entry name" value="CYTC"/>
    <property type="match status" value="1"/>
</dbReference>
<dbReference type="RefSeq" id="WP_078199281.1">
    <property type="nucleotide sequence ID" value="NZ_CP017758.1"/>
</dbReference>
<reference evidence="8" key="1">
    <citation type="submission" date="2017-02" db="EMBL/GenBank/DDBJ databases">
        <title>Complete genome sequence of Cupriavidus necator strain NH9, a 3-chlorobenzoate degrader.</title>
        <authorList>
            <person name="Moriuchi R."/>
            <person name="Dohra H."/>
            <person name="Ogawa N."/>
        </authorList>
    </citation>
    <scope>NUCLEOTIDE SEQUENCE [LARGE SCALE GENOMIC DNA]</scope>
    <source>
        <strain evidence="8">NH9</strain>
    </source>
</reference>
<dbReference type="AlphaFoldDB" id="A0A1U9UW34"/>
<feature type="signal peptide" evidence="5">
    <location>
        <begin position="1"/>
        <end position="21"/>
    </location>
</feature>
<accession>A0A1U9UW34</accession>
<evidence type="ECO:0000256" key="5">
    <source>
        <dbReference type="SAM" id="SignalP"/>
    </source>
</evidence>
<dbReference type="EMBL" id="CP017758">
    <property type="protein sequence ID" value="AQV96880.1"/>
    <property type="molecule type" value="Genomic_DNA"/>
</dbReference>
<name>A0A1U9UW34_CUPNE</name>
<dbReference type="SUPFAM" id="SSF46626">
    <property type="entry name" value="Cytochrome c"/>
    <property type="match status" value="1"/>
</dbReference>
<dbReference type="GO" id="GO:0046872">
    <property type="term" value="F:metal ion binding"/>
    <property type="evidence" value="ECO:0007669"/>
    <property type="project" value="UniProtKB-KW"/>
</dbReference>
<dbReference type="InterPro" id="IPR009056">
    <property type="entry name" value="Cyt_c-like_dom"/>
</dbReference>
<gene>
    <name evidence="7" type="ORF">BJN34_23750</name>
</gene>
<keyword evidence="2 4" id="KW-0479">Metal-binding</keyword>
<proteinExistence type="predicted"/>
<dbReference type="Pfam" id="PF00034">
    <property type="entry name" value="Cytochrom_C"/>
    <property type="match status" value="1"/>
</dbReference>